<dbReference type="Gene3D" id="3.40.50.1820">
    <property type="entry name" value="alpha/beta hydrolase"/>
    <property type="match status" value="1"/>
</dbReference>
<proteinExistence type="predicted"/>
<dbReference type="InterPro" id="IPR029058">
    <property type="entry name" value="AB_hydrolase_fold"/>
</dbReference>
<dbReference type="AlphaFoldDB" id="A0A430K0N6"/>
<dbReference type="Proteomes" id="UP000267585">
    <property type="component" value="Unassembled WGS sequence"/>
</dbReference>
<dbReference type="OrthoDB" id="8950502at2"/>
<dbReference type="EMBL" id="RQPJ01000014">
    <property type="protein sequence ID" value="RTE52701.1"/>
    <property type="molecule type" value="Genomic_DNA"/>
</dbReference>
<dbReference type="RefSeq" id="WP_126162935.1">
    <property type="nucleotide sequence ID" value="NZ_RQPJ01000014.1"/>
</dbReference>
<dbReference type="SUPFAM" id="SSF53474">
    <property type="entry name" value="alpha/beta-Hydrolases"/>
    <property type="match status" value="1"/>
</dbReference>
<dbReference type="PANTHER" id="PTHR31497:SF0">
    <property type="entry name" value="AUTOCRINE PROLIFERATION REPRESSOR PROTEIN A"/>
    <property type="match status" value="1"/>
</dbReference>
<keyword evidence="2" id="KW-1185">Reference proteome</keyword>
<dbReference type="PIRSF" id="PIRSF014728">
    <property type="entry name" value="PqaA"/>
    <property type="match status" value="1"/>
</dbReference>
<dbReference type="Pfam" id="PF10142">
    <property type="entry name" value="PhoPQ_related"/>
    <property type="match status" value="1"/>
</dbReference>
<gene>
    <name evidence="1" type="ORF">EHW67_13570</name>
</gene>
<protein>
    <submittedName>
        <fullName evidence="1">PhoPQ-activated pathogenicity-like protein PqaA type</fullName>
    </submittedName>
</protein>
<dbReference type="PANTHER" id="PTHR31497">
    <property type="entry name" value="AUTOCRINE PROLIFERATION REPRESSOR PROTEIN A"/>
    <property type="match status" value="1"/>
</dbReference>
<evidence type="ECO:0000313" key="1">
    <source>
        <dbReference type="EMBL" id="RTE52701.1"/>
    </source>
</evidence>
<organism evidence="1 2">
    <name type="scientific">Arenibacter aquaticus</name>
    <dbReference type="NCBI Taxonomy" id="2489054"/>
    <lineage>
        <taxon>Bacteria</taxon>
        <taxon>Pseudomonadati</taxon>
        <taxon>Bacteroidota</taxon>
        <taxon>Flavobacteriia</taxon>
        <taxon>Flavobacteriales</taxon>
        <taxon>Flavobacteriaceae</taxon>
        <taxon>Arenibacter</taxon>
    </lineage>
</organism>
<name>A0A430K0N6_9FLAO</name>
<sequence length="460" mass="52422">MKKIFTLITISFLLTVACKDNNQKLAEHVPQPIEAVTPETALQSYLSNDDQSYKWELKDNYALGETTAYQILLTSQKWREHIWTHELTILVPKEIKHDGALLFITGGSTKEGLPNWSSKSEDKKSKNFSKVAIKNKAIVAIVRQVPNQPLYDGLVEDQLISYTLHNYKKDKDLTWPLLFPMVKSAVKAMDAVQEFSKKNLDKDINRFTVTGASKRGWTTWLTGASDKRVETIAPMVIDVLNMPVSLDYHITAWNEYSVQINDYIKLEIPQTVRSADGNALSQMVDPYSYRKKLKMPKLIFIGTNDEYWPVDAIKNYINDIPGENYIHYVPNAGHDLGGGEQAIRALSAFWGKSLNNKPQTPLSYDLTTEQTAATLSVKTSSPEFENAYLWTASSTDRDFRDEKWTAQKLNVEDQNRIFETVEYPNNGYKAFYIDLEYSDPNGGSYTKSTRMYVADNDEIL</sequence>
<dbReference type="InterPro" id="IPR009199">
    <property type="entry name" value="PhoPQ-act_pathogen-rel_PqaA"/>
</dbReference>
<dbReference type="PROSITE" id="PS51257">
    <property type="entry name" value="PROKAR_LIPOPROTEIN"/>
    <property type="match status" value="1"/>
</dbReference>
<accession>A0A430K0N6</accession>
<evidence type="ECO:0000313" key="2">
    <source>
        <dbReference type="Proteomes" id="UP000267585"/>
    </source>
</evidence>
<comment type="caution">
    <text evidence="1">The sequence shown here is derived from an EMBL/GenBank/DDBJ whole genome shotgun (WGS) entry which is preliminary data.</text>
</comment>
<reference evidence="1 2" key="1">
    <citation type="submission" date="2018-11" db="EMBL/GenBank/DDBJ databases">
        <title>Arenibacter aquaticus sp.nov., a marine bacterium isolated from surface seawater in the South China Sea.</title>
        <authorList>
            <person name="Guo J."/>
            <person name="Sun J."/>
        </authorList>
    </citation>
    <scope>NUCLEOTIDE SEQUENCE [LARGE SCALE GENOMIC DNA]</scope>
    <source>
        <strain evidence="1 2">GUO666</strain>
    </source>
</reference>